<evidence type="ECO:0000313" key="2">
    <source>
        <dbReference type="Proteomes" id="UP000050525"/>
    </source>
</evidence>
<proteinExistence type="predicted"/>
<dbReference type="EMBL" id="AKHW03003682">
    <property type="protein sequence ID" value="KYO33393.1"/>
    <property type="molecule type" value="Genomic_DNA"/>
</dbReference>
<protein>
    <submittedName>
        <fullName evidence="1">Uncharacterized protein</fullName>
    </submittedName>
</protein>
<keyword evidence="2" id="KW-1185">Reference proteome</keyword>
<accession>A0A151N979</accession>
<comment type="caution">
    <text evidence="1">The sequence shown here is derived from an EMBL/GenBank/DDBJ whole genome shotgun (WGS) entry which is preliminary data.</text>
</comment>
<gene>
    <name evidence="1" type="ORF">Y1Q_0008620</name>
</gene>
<reference evidence="1 2" key="1">
    <citation type="journal article" date="2012" name="Genome Biol.">
        <title>Sequencing three crocodilian genomes to illuminate the evolution of archosaurs and amniotes.</title>
        <authorList>
            <person name="St John J.A."/>
            <person name="Braun E.L."/>
            <person name="Isberg S.R."/>
            <person name="Miles L.G."/>
            <person name="Chong A.Y."/>
            <person name="Gongora J."/>
            <person name="Dalzell P."/>
            <person name="Moran C."/>
            <person name="Bed'hom B."/>
            <person name="Abzhanov A."/>
            <person name="Burgess S.C."/>
            <person name="Cooksey A.M."/>
            <person name="Castoe T.A."/>
            <person name="Crawford N.G."/>
            <person name="Densmore L.D."/>
            <person name="Drew J.C."/>
            <person name="Edwards S.V."/>
            <person name="Faircloth B.C."/>
            <person name="Fujita M.K."/>
            <person name="Greenwold M.J."/>
            <person name="Hoffmann F.G."/>
            <person name="Howard J.M."/>
            <person name="Iguchi T."/>
            <person name="Janes D.E."/>
            <person name="Khan S.Y."/>
            <person name="Kohno S."/>
            <person name="de Koning A.J."/>
            <person name="Lance S.L."/>
            <person name="McCarthy F.M."/>
            <person name="McCormack J.E."/>
            <person name="Merchant M.E."/>
            <person name="Peterson D.G."/>
            <person name="Pollock D.D."/>
            <person name="Pourmand N."/>
            <person name="Raney B.J."/>
            <person name="Roessler K.A."/>
            <person name="Sanford J.R."/>
            <person name="Sawyer R.H."/>
            <person name="Schmidt C.J."/>
            <person name="Triplett E.W."/>
            <person name="Tuberville T.D."/>
            <person name="Venegas-Anaya M."/>
            <person name="Howard J.T."/>
            <person name="Jarvis E.D."/>
            <person name="Guillette L.J.Jr."/>
            <person name="Glenn T.C."/>
            <person name="Green R.E."/>
            <person name="Ray D.A."/>
        </authorList>
    </citation>
    <scope>NUCLEOTIDE SEQUENCE [LARGE SCALE GENOMIC DNA]</scope>
    <source>
        <strain evidence="1">KSC_2009_1</strain>
    </source>
</reference>
<dbReference type="AlphaFoldDB" id="A0A151N979"/>
<sequence>MKRKSPWKKMGFPRVLTMKGMDDVFKLLDGYLAFFDENNPNCKRSAKVARLMKEANACYTELYRESRHCSVQSSLDKFFRKQDSTTRLNQPTLSPSLLWGSQPLPSFDVFNLDEDLAPH</sequence>
<evidence type="ECO:0000313" key="1">
    <source>
        <dbReference type="EMBL" id="KYO33393.1"/>
    </source>
</evidence>
<organism evidence="1 2">
    <name type="scientific">Alligator mississippiensis</name>
    <name type="common">American alligator</name>
    <dbReference type="NCBI Taxonomy" id="8496"/>
    <lineage>
        <taxon>Eukaryota</taxon>
        <taxon>Metazoa</taxon>
        <taxon>Chordata</taxon>
        <taxon>Craniata</taxon>
        <taxon>Vertebrata</taxon>
        <taxon>Euteleostomi</taxon>
        <taxon>Archelosauria</taxon>
        <taxon>Archosauria</taxon>
        <taxon>Crocodylia</taxon>
        <taxon>Alligatoridae</taxon>
        <taxon>Alligatorinae</taxon>
        <taxon>Alligator</taxon>
    </lineage>
</organism>
<dbReference type="Proteomes" id="UP000050525">
    <property type="component" value="Unassembled WGS sequence"/>
</dbReference>
<name>A0A151N979_ALLMI</name>